<organism evidence="1 2">
    <name type="scientific">Prunus yedoensis var. nudiflora</name>
    <dbReference type="NCBI Taxonomy" id="2094558"/>
    <lineage>
        <taxon>Eukaryota</taxon>
        <taxon>Viridiplantae</taxon>
        <taxon>Streptophyta</taxon>
        <taxon>Embryophyta</taxon>
        <taxon>Tracheophyta</taxon>
        <taxon>Spermatophyta</taxon>
        <taxon>Magnoliopsida</taxon>
        <taxon>eudicotyledons</taxon>
        <taxon>Gunneridae</taxon>
        <taxon>Pentapetalae</taxon>
        <taxon>rosids</taxon>
        <taxon>fabids</taxon>
        <taxon>Rosales</taxon>
        <taxon>Rosaceae</taxon>
        <taxon>Amygdaloideae</taxon>
        <taxon>Amygdaleae</taxon>
        <taxon>Prunus</taxon>
    </lineage>
</organism>
<keyword evidence="2" id="KW-1185">Reference proteome</keyword>
<dbReference type="Proteomes" id="UP000250321">
    <property type="component" value="Unassembled WGS sequence"/>
</dbReference>
<dbReference type="STRING" id="2094558.A0A314XIF7"/>
<accession>A0A314XIF7</accession>
<dbReference type="EMBL" id="PJQY01002659">
    <property type="protein sequence ID" value="PQP91839.1"/>
    <property type="molecule type" value="Genomic_DNA"/>
</dbReference>
<evidence type="ECO:0000313" key="1">
    <source>
        <dbReference type="EMBL" id="PQP91839.1"/>
    </source>
</evidence>
<protein>
    <submittedName>
        <fullName evidence="1">F-box/kelch-repeat protein</fullName>
    </submittedName>
</protein>
<comment type="caution">
    <text evidence="1">The sequence shown here is derived from an EMBL/GenBank/DDBJ whole genome shotgun (WGS) entry which is preliminary data.</text>
</comment>
<sequence length="92" mass="9797">MPAEMAEKLKGESGCVTSIGMSCMGNSVCLHNRAEPAEMILCELEGVGCRWGSVHNDVVNDGSRMQRLVVTCSNVGLPDLHKAVQVGALRIV</sequence>
<evidence type="ECO:0000313" key="2">
    <source>
        <dbReference type="Proteomes" id="UP000250321"/>
    </source>
</evidence>
<gene>
    <name evidence="1" type="ORF">Pyn_37442</name>
</gene>
<dbReference type="OrthoDB" id="1854110at2759"/>
<dbReference type="AlphaFoldDB" id="A0A314XIF7"/>
<proteinExistence type="predicted"/>
<reference evidence="1 2" key="1">
    <citation type="submission" date="2018-02" db="EMBL/GenBank/DDBJ databases">
        <title>Draft genome of wild Prunus yedoensis var. nudiflora.</title>
        <authorList>
            <person name="Baek S."/>
            <person name="Kim J.-H."/>
            <person name="Choi K."/>
            <person name="Kim G.-B."/>
            <person name="Cho A."/>
            <person name="Jang H."/>
            <person name="Shin C.-H."/>
            <person name="Yu H.-J."/>
            <person name="Mun J.-H."/>
        </authorList>
    </citation>
    <scope>NUCLEOTIDE SEQUENCE [LARGE SCALE GENOMIC DNA]</scope>
    <source>
        <strain evidence="2">cv. Jeju island</strain>
        <tissue evidence="1">Leaf</tissue>
    </source>
</reference>
<name>A0A314XIF7_PRUYE</name>